<gene>
    <name evidence="1" type="ORF">MNBD_GAMMA11-1683</name>
</gene>
<dbReference type="AlphaFoldDB" id="A0A3B0X2K6"/>
<accession>A0A3B0X2K6</accession>
<dbReference type="EMBL" id="UOFG01000172">
    <property type="protein sequence ID" value="VAW62488.1"/>
    <property type="molecule type" value="Genomic_DNA"/>
</dbReference>
<proteinExistence type="predicted"/>
<organism evidence="1">
    <name type="scientific">hydrothermal vent metagenome</name>
    <dbReference type="NCBI Taxonomy" id="652676"/>
    <lineage>
        <taxon>unclassified sequences</taxon>
        <taxon>metagenomes</taxon>
        <taxon>ecological metagenomes</taxon>
    </lineage>
</organism>
<reference evidence="1" key="1">
    <citation type="submission" date="2018-06" db="EMBL/GenBank/DDBJ databases">
        <authorList>
            <person name="Zhirakovskaya E."/>
        </authorList>
    </citation>
    <scope>NUCLEOTIDE SEQUENCE</scope>
</reference>
<evidence type="ECO:0000313" key="1">
    <source>
        <dbReference type="EMBL" id="VAW62488.1"/>
    </source>
</evidence>
<name>A0A3B0X2K6_9ZZZZ</name>
<evidence type="ECO:0008006" key="2">
    <source>
        <dbReference type="Google" id="ProtNLM"/>
    </source>
</evidence>
<sequence length="177" mass="19135">MLKKYRISALSAIILAASSVTVQKAEAVEFYNNFGAGVGVPFGIFGVSYELEMNLTDWFAVGPTVAVGTSILGGGTTEVGLQLHFGDKNSLLRYGVSYWSGTNTIVETSFDEFETLDGETIGINLRIQLGSRRSHSIDVHVLKILTPDEEEVQNKLGFGVDAEGGDVKLGVGYVYRF</sequence>
<protein>
    <recommendedName>
        <fullName evidence="2">Outer membrane protein beta-barrel domain-containing protein</fullName>
    </recommendedName>
</protein>